<dbReference type="PANTHER" id="PTHR43235">
    <property type="entry name" value="GLUTAMINE AMIDOTRANSFERASE PB2B2.05-RELATED"/>
    <property type="match status" value="1"/>
</dbReference>
<proteinExistence type="predicted"/>
<dbReference type="SUPFAM" id="SSF52317">
    <property type="entry name" value="Class I glutamine amidotransferase-like"/>
    <property type="match status" value="1"/>
</dbReference>
<dbReference type="InterPro" id="IPR011697">
    <property type="entry name" value="Peptidase_C26"/>
</dbReference>
<dbReference type="GO" id="GO:0005829">
    <property type="term" value="C:cytosol"/>
    <property type="evidence" value="ECO:0007669"/>
    <property type="project" value="TreeGrafter"/>
</dbReference>
<dbReference type="Gene3D" id="3.40.50.880">
    <property type="match status" value="1"/>
</dbReference>
<evidence type="ECO:0000313" key="2">
    <source>
        <dbReference type="Proteomes" id="UP000184536"/>
    </source>
</evidence>
<dbReference type="InterPro" id="IPR044668">
    <property type="entry name" value="PuuD-like"/>
</dbReference>
<dbReference type="STRING" id="1121919.SAMN02745975_01858"/>
<dbReference type="EMBL" id="FQZV01000021">
    <property type="protein sequence ID" value="SHJ33850.1"/>
    <property type="molecule type" value="Genomic_DNA"/>
</dbReference>
<name>A0A1M6IHE4_9FIRM</name>
<dbReference type="CDD" id="cd01745">
    <property type="entry name" value="GATase1_2"/>
    <property type="match status" value="1"/>
</dbReference>
<evidence type="ECO:0000313" key="1">
    <source>
        <dbReference type="EMBL" id="SHJ33850.1"/>
    </source>
</evidence>
<sequence length="248" mass="27454">MRPIIGICTNHSTNENIGIMTELGFAGQDWQLLAGDYIRAIERAGGIPVIIPIVEDPQTLEPILGRLDGILFSGGSDIDPQYYGELPRYGLGKTNPVRDAQEVALAKKVLYEMNLPVLGICRGIQLLTVASGGTLYQDLKSQRPEGFNHTLNIAPKYHPTHPVDIQPGSRLYEIFGKERMGVNGFNHQAVKKLGKDFKGTMLAPDGLIEGMELVGERFVIGLQWHPEMMIDKYPEYLSIFKAFVASCK</sequence>
<dbReference type="FunFam" id="3.40.50.880:FF:000030">
    <property type="entry name" value="Gamma-glutamyl-gamma-aminobutyrate hydrolase PuuD"/>
    <property type="match status" value="1"/>
</dbReference>
<protein>
    <submittedName>
        <fullName evidence="1">Putative glutamine amidotransferase</fullName>
    </submittedName>
</protein>
<accession>A0A1M6IHE4</accession>
<keyword evidence="1" id="KW-0808">Transferase</keyword>
<dbReference type="AlphaFoldDB" id="A0A1M6IHE4"/>
<dbReference type="GO" id="GO:0033969">
    <property type="term" value="F:gamma-glutamyl-gamma-aminobutyrate hydrolase activity"/>
    <property type="evidence" value="ECO:0007669"/>
    <property type="project" value="TreeGrafter"/>
</dbReference>
<dbReference type="GO" id="GO:0016740">
    <property type="term" value="F:transferase activity"/>
    <property type="evidence" value="ECO:0007669"/>
    <property type="project" value="UniProtKB-KW"/>
</dbReference>
<dbReference type="Pfam" id="PF07722">
    <property type="entry name" value="Peptidase_C26"/>
    <property type="match status" value="1"/>
</dbReference>
<gene>
    <name evidence="1" type="ORF">SAMN02745975_01858</name>
</gene>
<keyword evidence="2" id="KW-1185">Reference proteome</keyword>
<keyword evidence="1" id="KW-0315">Glutamine amidotransferase</keyword>
<dbReference type="RefSeq" id="WP_110941008.1">
    <property type="nucleotide sequence ID" value="NZ_FQZV01000021.1"/>
</dbReference>
<dbReference type="GO" id="GO:0006598">
    <property type="term" value="P:polyamine catabolic process"/>
    <property type="evidence" value="ECO:0007669"/>
    <property type="project" value="TreeGrafter"/>
</dbReference>
<organism evidence="1 2">
    <name type="scientific">Geosporobacter subterraneus DSM 17957</name>
    <dbReference type="NCBI Taxonomy" id="1121919"/>
    <lineage>
        <taxon>Bacteria</taxon>
        <taxon>Bacillati</taxon>
        <taxon>Bacillota</taxon>
        <taxon>Clostridia</taxon>
        <taxon>Peptostreptococcales</taxon>
        <taxon>Thermotaleaceae</taxon>
        <taxon>Geosporobacter</taxon>
    </lineage>
</organism>
<dbReference type="OrthoDB" id="9813383at2"/>
<dbReference type="PROSITE" id="PS51273">
    <property type="entry name" value="GATASE_TYPE_1"/>
    <property type="match status" value="1"/>
</dbReference>
<dbReference type="PANTHER" id="PTHR43235:SF1">
    <property type="entry name" value="GLUTAMINE AMIDOTRANSFERASE PB2B2.05-RELATED"/>
    <property type="match status" value="1"/>
</dbReference>
<dbReference type="InterPro" id="IPR029062">
    <property type="entry name" value="Class_I_gatase-like"/>
</dbReference>
<dbReference type="Proteomes" id="UP000184536">
    <property type="component" value="Unassembled WGS sequence"/>
</dbReference>
<reference evidence="2" key="1">
    <citation type="submission" date="2016-11" db="EMBL/GenBank/DDBJ databases">
        <authorList>
            <person name="Varghese N."/>
            <person name="Submissions S."/>
        </authorList>
    </citation>
    <scope>NUCLEOTIDE SEQUENCE [LARGE SCALE GENOMIC DNA]</scope>
    <source>
        <strain evidence="2">DSM 17957</strain>
    </source>
</reference>